<evidence type="ECO:0000256" key="8">
    <source>
        <dbReference type="ARBA" id="ARBA00023128"/>
    </source>
</evidence>
<dbReference type="GO" id="GO:0045259">
    <property type="term" value="C:proton-transporting ATP synthase complex"/>
    <property type="evidence" value="ECO:0007669"/>
    <property type="project" value="UniProtKB-UniRule"/>
</dbReference>
<comment type="subunit">
    <text evidence="11">F-type ATPases have 2 components, CF(1) - the catalytic core - and CF(0) - the membrane proton channel. CF(1) and CF(0) have multiple subunits.</text>
</comment>
<feature type="non-terminal residue" evidence="12">
    <location>
        <position position="1"/>
    </location>
</feature>
<comment type="caution">
    <text evidence="12">The sequence shown here is derived from an EMBL/GenBank/DDBJ whole genome shotgun (WGS) entry which is preliminary data.</text>
</comment>
<dbReference type="EMBL" id="NIVC01002256">
    <property type="protein sequence ID" value="PAA59510.1"/>
    <property type="molecule type" value="Genomic_DNA"/>
</dbReference>
<evidence type="ECO:0000256" key="5">
    <source>
        <dbReference type="ARBA" id="ARBA00022781"/>
    </source>
</evidence>
<evidence type="ECO:0000256" key="3">
    <source>
        <dbReference type="ARBA" id="ARBA00022448"/>
    </source>
</evidence>
<sequence>SQPAMAQKPEPFYNFSRQPQPYYDIKLPQPKAVSPLIRAARWGFLLTGIIYGYTRFNYLVRKEEREWPQTRAILERRKHEYEASQKMRGEVEMLELAKEAGVKPK</sequence>
<evidence type="ECO:0000313" key="14">
    <source>
        <dbReference type="EMBL" id="PAA81451.1"/>
    </source>
</evidence>
<comment type="similarity">
    <text evidence="2 11">Belongs to the ATPase e subunit family.</text>
</comment>
<keyword evidence="3 11" id="KW-0813">Transport</keyword>
<reference evidence="12 15" key="1">
    <citation type="submission" date="2017-06" db="EMBL/GenBank/DDBJ databases">
        <title>A platform for efficient transgenesis in Macrostomum lignano, a flatworm model organism for stem cell research.</title>
        <authorList>
            <person name="Berezikov E."/>
        </authorList>
    </citation>
    <scope>NUCLEOTIDE SEQUENCE [LARGE SCALE GENOMIC DNA]</scope>
    <source>
        <strain evidence="12">DV1</strain>
        <tissue evidence="12">Whole organism</tissue>
    </source>
</reference>
<dbReference type="GO" id="GO:0015986">
    <property type="term" value="P:proton motive force-driven ATP synthesis"/>
    <property type="evidence" value="ECO:0007669"/>
    <property type="project" value="InterPro"/>
</dbReference>
<gene>
    <name evidence="12" type="ORF">BOX15_Mlig030367g1</name>
    <name evidence="14" type="ORF">BOX15_Mlig030367g2</name>
    <name evidence="13" type="ORF">BOX15_Mlig030367g3</name>
</gene>
<dbReference type="InterPro" id="IPR008386">
    <property type="entry name" value="ATP_synth_F0_esu_mt"/>
</dbReference>
<keyword evidence="4 11" id="KW-0138">CF(0)</keyword>
<dbReference type="GO" id="GO:0015078">
    <property type="term" value="F:proton transmembrane transporter activity"/>
    <property type="evidence" value="ECO:0007669"/>
    <property type="project" value="InterPro"/>
</dbReference>
<comment type="subcellular location">
    <subcellularLocation>
        <location evidence="1 11">Mitochondrion inner membrane</location>
    </subcellularLocation>
</comment>
<evidence type="ECO:0000313" key="15">
    <source>
        <dbReference type="Proteomes" id="UP000215902"/>
    </source>
</evidence>
<keyword evidence="15" id="KW-1185">Reference proteome</keyword>
<dbReference type="Pfam" id="PF05680">
    <property type="entry name" value="ATP-synt_E"/>
    <property type="match status" value="1"/>
</dbReference>
<dbReference type="Proteomes" id="UP000215902">
    <property type="component" value="Unassembled WGS sequence"/>
</dbReference>
<dbReference type="STRING" id="282301.A0A267ED44"/>
<evidence type="ECO:0000256" key="10">
    <source>
        <dbReference type="ARBA" id="ARBA00023310"/>
    </source>
</evidence>
<accession>A0A267ED44</accession>
<evidence type="ECO:0000256" key="7">
    <source>
        <dbReference type="ARBA" id="ARBA00023065"/>
    </source>
</evidence>
<dbReference type="EMBL" id="NIVC01000714">
    <property type="protein sequence ID" value="PAA77959.1"/>
    <property type="molecule type" value="Genomic_DNA"/>
</dbReference>
<keyword evidence="9" id="KW-0472">Membrane</keyword>
<comment type="function">
    <text evidence="11">Subunit e, of the mitochondrial membrane ATP synthase complex (F(1)F(0) ATP synthase or Complex V) that produces ATP from ADP in the presence of a proton gradient across the membrane which is generated by electron transport complexes of the respiratory chain. ATP synthase complex consist of a soluble F(1) head domain - the catalytic core - and a membrane F(1) domain - the membrane proton channel. These two domains are linked by a central stalk rotating inside the F(1) region and a stationary peripheral stalk. During catalysis, ATP synthesis in the catalytic domain of F(1) is coupled via a rotary mechanism of the central stalk subunits to proton translocation. In vivo, can only synthesize ATP although its ATP hydrolase activity can be activated artificially in vitro. Part of the complex F(0) domain.</text>
</comment>
<evidence type="ECO:0000256" key="6">
    <source>
        <dbReference type="ARBA" id="ARBA00022792"/>
    </source>
</evidence>
<evidence type="ECO:0000313" key="12">
    <source>
        <dbReference type="EMBL" id="PAA59510.1"/>
    </source>
</evidence>
<keyword evidence="6 11" id="KW-0999">Mitochondrion inner membrane</keyword>
<name>A0A267ED44_9PLAT</name>
<evidence type="ECO:0000256" key="9">
    <source>
        <dbReference type="ARBA" id="ARBA00023136"/>
    </source>
</evidence>
<organism evidence="12 15">
    <name type="scientific">Macrostomum lignano</name>
    <dbReference type="NCBI Taxonomy" id="282301"/>
    <lineage>
        <taxon>Eukaryota</taxon>
        <taxon>Metazoa</taxon>
        <taxon>Spiralia</taxon>
        <taxon>Lophotrochozoa</taxon>
        <taxon>Platyhelminthes</taxon>
        <taxon>Rhabditophora</taxon>
        <taxon>Macrostomorpha</taxon>
        <taxon>Macrostomida</taxon>
        <taxon>Macrostomidae</taxon>
        <taxon>Macrostomum</taxon>
    </lineage>
</organism>
<keyword evidence="10 11" id="KW-0066">ATP synthesis</keyword>
<dbReference type="EMBL" id="NIVC01000529">
    <property type="protein sequence ID" value="PAA81451.1"/>
    <property type="molecule type" value="Genomic_DNA"/>
</dbReference>
<keyword evidence="5 11" id="KW-0375">Hydrogen ion transport</keyword>
<dbReference type="GO" id="GO:0005743">
    <property type="term" value="C:mitochondrial inner membrane"/>
    <property type="evidence" value="ECO:0007669"/>
    <property type="project" value="UniProtKB-SubCell"/>
</dbReference>
<evidence type="ECO:0000313" key="13">
    <source>
        <dbReference type="EMBL" id="PAA77959.1"/>
    </source>
</evidence>
<dbReference type="AlphaFoldDB" id="A0A267ED44"/>
<proteinExistence type="inferred from homology"/>
<keyword evidence="7 11" id="KW-0406">Ion transport</keyword>
<evidence type="ECO:0000256" key="1">
    <source>
        <dbReference type="ARBA" id="ARBA00004273"/>
    </source>
</evidence>
<keyword evidence="8 11" id="KW-0496">Mitochondrion</keyword>
<dbReference type="OrthoDB" id="9982108at2759"/>
<evidence type="ECO:0000256" key="11">
    <source>
        <dbReference type="RuleBase" id="RU367005"/>
    </source>
</evidence>
<protein>
    <recommendedName>
        <fullName evidence="11">ATP synthase F(0) complex subunit e, mitochondrial</fullName>
    </recommendedName>
</protein>
<evidence type="ECO:0000256" key="2">
    <source>
        <dbReference type="ARBA" id="ARBA00007333"/>
    </source>
</evidence>
<evidence type="ECO:0000256" key="4">
    <source>
        <dbReference type="ARBA" id="ARBA00022547"/>
    </source>
</evidence>